<evidence type="ECO:0000313" key="1">
    <source>
        <dbReference type="EMBL" id="MBU2873984.1"/>
    </source>
</evidence>
<name>A0ABS6A885_9GAMM</name>
<organism evidence="1 2">
    <name type="scientific">Marinobacter salexigens</name>
    <dbReference type="NCBI Taxonomy" id="1925763"/>
    <lineage>
        <taxon>Bacteria</taxon>
        <taxon>Pseudomonadati</taxon>
        <taxon>Pseudomonadota</taxon>
        <taxon>Gammaproteobacteria</taxon>
        <taxon>Pseudomonadales</taxon>
        <taxon>Marinobacteraceae</taxon>
        <taxon>Marinobacter</taxon>
    </lineage>
</organism>
<dbReference type="Proteomes" id="UP000753376">
    <property type="component" value="Unassembled WGS sequence"/>
</dbReference>
<accession>A0ABS6A885</accession>
<comment type="caution">
    <text evidence="1">The sequence shown here is derived from an EMBL/GenBank/DDBJ whole genome shotgun (WGS) entry which is preliminary data.</text>
</comment>
<evidence type="ECO:0000313" key="2">
    <source>
        <dbReference type="Proteomes" id="UP000753376"/>
    </source>
</evidence>
<sequence>MGWMQSLDAARALKAHPALTRASRLSLQEVDRPLPVLHWVIIPPQPTDVALRQLREMQDQGVDSYLVTEGPNKNAISLGLFESQDAAISVLEEKKHENFNVVLVNFDRNQISYALAFEAEPDFAMEMAQALEADYGSEFDFIEIDRCEGVATAEKNP</sequence>
<gene>
    <name evidence="1" type="ORF">KO508_08175</name>
</gene>
<dbReference type="EMBL" id="JAHKPV010000009">
    <property type="protein sequence ID" value="MBU2873984.1"/>
    <property type="molecule type" value="Genomic_DNA"/>
</dbReference>
<protein>
    <recommendedName>
        <fullName evidence="3">SPOR domain-containing protein</fullName>
    </recommendedName>
</protein>
<reference evidence="1 2" key="1">
    <citation type="submission" date="2021-05" db="EMBL/GenBank/DDBJ databases">
        <title>Draft genomes of bacteria isolated from model marine particles.</title>
        <authorList>
            <person name="Datta M.S."/>
            <person name="Schwartzman J.A."/>
            <person name="Enke T.N."/>
            <person name="Saavedra J."/>
            <person name="Cermak N."/>
            <person name="Cordero O.X."/>
        </authorList>
    </citation>
    <scope>NUCLEOTIDE SEQUENCE [LARGE SCALE GENOMIC DNA]</scope>
    <source>
        <strain evidence="1 2">D2M19</strain>
    </source>
</reference>
<keyword evidence="2" id="KW-1185">Reference proteome</keyword>
<proteinExistence type="predicted"/>
<evidence type="ECO:0008006" key="3">
    <source>
        <dbReference type="Google" id="ProtNLM"/>
    </source>
</evidence>